<comment type="caution">
    <text evidence="1">The sequence shown here is derived from an EMBL/GenBank/DDBJ whole genome shotgun (WGS) entry which is preliminary data.</text>
</comment>
<evidence type="ECO:0000313" key="1">
    <source>
        <dbReference type="EMBL" id="KKL82341.1"/>
    </source>
</evidence>
<protein>
    <submittedName>
        <fullName evidence="1">Uncharacterized protein</fullName>
    </submittedName>
</protein>
<dbReference type="EMBL" id="LAZR01022301">
    <property type="protein sequence ID" value="KKL82341.1"/>
    <property type="molecule type" value="Genomic_DNA"/>
</dbReference>
<sequence length="65" mass="7580">MNLQEIQDFINVIKSEQKDNEKAHGLEDALRDEFIESISKRKDLLGKKAKLVLSTNKLDFGRWYA</sequence>
<gene>
    <name evidence="1" type="ORF">LCGC14_1985690</name>
</gene>
<reference evidence="1" key="1">
    <citation type="journal article" date="2015" name="Nature">
        <title>Complex archaea that bridge the gap between prokaryotes and eukaryotes.</title>
        <authorList>
            <person name="Spang A."/>
            <person name="Saw J.H."/>
            <person name="Jorgensen S.L."/>
            <person name="Zaremba-Niedzwiedzka K."/>
            <person name="Martijn J."/>
            <person name="Lind A.E."/>
            <person name="van Eijk R."/>
            <person name="Schleper C."/>
            <person name="Guy L."/>
            <person name="Ettema T.J."/>
        </authorList>
    </citation>
    <scope>NUCLEOTIDE SEQUENCE</scope>
</reference>
<name>A0A0F9FVN1_9ZZZZ</name>
<proteinExistence type="predicted"/>
<dbReference type="AlphaFoldDB" id="A0A0F9FVN1"/>
<accession>A0A0F9FVN1</accession>
<organism evidence="1">
    <name type="scientific">marine sediment metagenome</name>
    <dbReference type="NCBI Taxonomy" id="412755"/>
    <lineage>
        <taxon>unclassified sequences</taxon>
        <taxon>metagenomes</taxon>
        <taxon>ecological metagenomes</taxon>
    </lineage>
</organism>